<gene>
    <name evidence="2" type="ORF">E4U13_004024</name>
</gene>
<feature type="chain" id="PRO_5040414856" evidence="1">
    <location>
        <begin position="21"/>
        <end position="99"/>
    </location>
</feature>
<dbReference type="EMBL" id="SRQM01000310">
    <property type="protein sequence ID" value="KAG6113049.1"/>
    <property type="molecule type" value="Genomic_DNA"/>
</dbReference>
<reference evidence="2 3" key="1">
    <citation type="journal article" date="2020" name="bioRxiv">
        <title>Whole genome comparisons of ergot fungi reveals the divergence and evolution of species within the genus Claviceps are the result of varying mechanisms driving genome evolution and host range expansion.</title>
        <authorList>
            <person name="Wyka S.A."/>
            <person name="Mondo S.J."/>
            <person name="Liu M."/>
            <person name="Dettman J."/>
            <person name="Nalam V."/>
            <person name="Broders K.D."/>
        </authorList>
    </citation>
    <scope>NUCLEOTIDE SEQUENCE [LARGE SCALE GENOMIC DNA]</scope>
    <source>
        <strain evidence="2 3">LM576</strain>
    </source>
</reference>
<comment type="caution">
    <text evidence="2">The sequence shown here is derived from an EMBL/GenBank/DDBJ whole genome shotgun (WGS) entry which is preliminary data.</text>
</comment>
<keyword evidence="3" id="KW-1185">Reference proteome</keyword>
<feature type="signal peptide" evidence="1">
    <location>
        <begin position="1"/>
        <end position="20"/>
    </location>
</feature>
<evidence type="ECO:0000313" key="2">
    <source>
        <dbReference type="EMBL" id="KAG6113049.1"/>
    </source>
</evidence>
<evidence type="ECO:0000313" key="3">
    <source>
        <dbReference type="Proteomes" id="UP000732380"/>
    </source>
</evidence>
<dbReference type="Proteomes" id="UP000732380">
    <property type="component" value="Unassembled WGS sequence"/>
</dbReference>
<protein>
    <submittedName>
        <fullName evidence="2">Uncharacterized protein</fullName>
    </submittedName>
</protein>
<name>A0A9P7Q233_9HYPO</name>
<dbReference type="AlphaFoldDB" id="A0A9P7Q233"/>
<sequence length="99" mass="10517">MKVISALLMVAAAAVASAAAYDDDGDNWVPPPGYKAYPEGRWCNHGTAGDKGCEAQGENSYCCVDAKTPYFDTWRQVTVTSKNNKGTTSCENGGTVWCA</sequence>
<evidence type="ECO:0000256" key="1">
    <source>
        <dbReference type="SAM" id="SignalP"/>
    </source>
</evidence>
<proteinExistence type="predicted"/>
<organism evidence="2 3">
    <name type="scientific">Claviceps humidiphila</name>
    <dbReference type="NCBI Taxonomy" id="1294629"/>
    <lineage>
        <taxon>Eukaryota</taxon>
        <taxon>Fungi</taxon>
        <taxon>Dikarya</taxon>
        <taxon>Ascomycota</taxon>
        <taxon>Pezizomycotina</taxon>
        <taxon>Sordariomycetes</taxon>
        <taxon>Hypocreomycetidae</taxon>
        <taxon>Hypocreales</taxon>
        <taxon>Clavicipitaceae</taxon>
        <taxon>Claviceps</taxon>
    </lineage>
</organism>
<accession>A0A9P7Q233</accession>
<keyword evidence="1" id="KW-0732">Signal</keyword>